<dbReference type="CDD" id="cd00190">
    <property type="entry name" value="Tryp_SPc"/>
    <property type="match status" value="1"/>
</dbReference>
<gene>
    <name evidence="11" type="primary">HPN</name>
</gene>
<dbReference type="Ensembl" id="ENSLACT00000015547.1">
    <property type="protein sequence ID" value="ENSLACP00000015441.1"/>
    <property type="gene ID" value="ENSLACG00000013595.1"/>
</dbReference>
<dbReference type="InterPro" id="IPR001314">
    <property type="entry name" value="Peptidase_S1A"/>
</dbReference>
<dbReference type="SMART" id="SM00020">
    <property type="entry name" value="Tryp_SPc"/>
    <property type="match status" value="1"/>
</dbReference>
<keyword evidence="8" id="KW-0812">Transmembrane</keyword>
<dbReference type="GeneTree" id="ENSGT00940000159697"/>
<dbReference type="PROSITE" id="PS50287">
    <property type="entry name" value="SRCR_2"/>
    <property type="match status" value="1"/>
</dbReference>
<dbReference type="SUPFAM" id="SSF50494">
    <property type="entry name" value="Trypsin-like serine proteases"/>
    <property type="match status" value="1"/>
</dbReference>
<evidence type="ECO:0000256" key="5">
    <source>
        <dbReference type="ARBA" id="ARBA00023180"/>
    </source>
</evidence>
<dbReference type="GO" id="GO:0070008">
    <property type="term" value="F:serine-type exopeptidase activity"/>
    <property type="evidence" value="ECO:0007669"/>
    <property type="project" value="InterPro"/>
</dbReference>
<dbReference type="SMART" id="SM00202">
    <property type="entry name" value="SR"/>
    <property type="match status" value="1"/>
</dbReference>
<dbReference type="FunCoup" id="H3B0M0">
    <property type="interactions" value="14"/>
</dbReference>
<name>H3B0M0_LATCH</name>
<dbReference type="PROSITE" id="PS50240">
    <property type="entry name" value="TRYPSIN_DOM"/>
    <property type="match status" value="1"/>
</dbReference>
<evidence type="ECO:0000256" key="6">
    <source>
        <dbReference type="PROSITE-ProRule" id="PRU00196"/>
    </source>
</evidence>
<organism evidence="11 12">
    <name type="scientific">Latimeria chalumnae</name>
    <name type="common">Coelacanth</name>
    <dbReference type="NCBI Taxonomy" id="7897"/>
    <lineage>
        <taxon>Eukaryota</taxon>
        <taxon>Metazoa</taxon>
        <taxon>Chordata</taxon>
        <taxon>Craniata</taxon>
        <taxon>Vertebrata</taxon>
        <taxon>Euteleostomi</taxon>
        <taxon>Coelacanthiformes</taxon>
        <taxon>Coelacanthidae</taxon>
        <taxon>Latimeria</taxon>
    </lineage>
</organism>
<dbReference type="Gene3D" id="2.40.10.10">
    <property type="entry name" value="Trypsin-like serine proteases"/>
    <property type="match status" value="2"/>
</dbReference>
<dbReference type="InterPro" id="IPR018114">
    <property type="entry name" value="TRYPSIN_HIS"/>
</dbReference>
<dbReference type="eggNOG" id="KOG3627">
    <property type="taxonomic scope" value="Eukaryota"/>
</dbReference>
<evidence type="ECO:0000256" key="3">
    <source>
        <dbReference type="ARBA" id="ARBA00022825"/>
    </source>
</evidence>
<dbReference type="InterPro" id="IPR009003">
    <property type="entry name" value="Peptidase_S1_PA"/>
</dbReference>
<dbReference type="Pfam" id="PF00089">
    <property type="entry name" value="Trypsin"/>
    <property type="match status" value="1"/>
</dbReference>
<proteinExistence type="predicted"/>
<evidence type="ECO:0000313" key="12">
    <source>
        <dbReference type="Proteomes" id="UP000008672"/>
    </source>
</evidence>
<sequence>FSFTFSGGPQSCLTTPKIIAVTILTLAVLGGIAVAIWAILTYVVNINSTALYDVQISSADSRLLVYDRSEKVWRMVCESNLNLVLATMSCQAMGFVSSTSSRPLHLRSSASGSHFDLTSPQILDHARSLTLMSDVIECPSGRVLAVQCQDCGRRKVPVDRIVGGHDASLGKWPWQVSLRYDHTHLCGGSIISDQWVVTAAHCFPERNRVVNRWLVHTGTISQSSQTGRSLAVKTIIYHSGYQPLADAYVEDNSNDIAIMQLSSPIAFTDTIQPVCLPAIGQELVDGKECSVTGWGNTKYYGQQSDVLQEATVPIISDSTCNSPDYYGNQITSKMFCAGYLEGGVDACQGDSGGPFVCDDIISKTSRWRLCGVVSWGTGCALAKRPGVYTKVNEYQRWIYKAMKTHASSTGVFTMG</sequence>
<keyword evidence="5" id="KW-0325">Glycoprotein</keyword>
<dbReference type="EMBL" id="AFYH01099747">
    <property type="status" value="NOT_ANNOTATED_CDS"/>
    <property type="molecule type" value="Genomic_DNA"/>
</dbReference>
<dbReference type="InterPro" id="IPR033116">
    <property type="entry name" value="TRYPSIN_SER"/>
</dbReference>
<evidence type="ECO:0000313" key="11">
    <source>
        <dbReference type="Ensembl" id="ENSLACP00000015441.1"/>
    </source>
</evidence>
<dbReference type="FunFam" id="2.40.10.10:FF:000003">
    <property type="entry name" value="Transmembrane serine protease 3"/>
    <property type="match status" value="1"/>
</dbReference>
<feature type="domain" description="SRCR" evidence="10">
    <location>
        <begin position="49"/>
        <end position="149"/>
    </location>
</feature>
<keyword evidence="8" id="KW-1133">Transmembrane helix</keyword>
<keyword evidence="8" id="KW-0472">Membrane</keyword>
<dbReference type="InterPro" id="IPR001254">
    <property type="entry name" value="Trypsin_dom"/>
</dbReference>
<comment type="caution">
    <text evidence="6">Lacks conserved residue(s) required for the propagation of feature annotation.</text>
</comment>
<dbReference type="EMBL" id="AFYH01099745">
    <property type="status" value="NOT_ANNOTATED_CDS"/>
    <property type="molecule type" value="Genomic_DNA"/>
</dbReference>
<dbReference type="InterPro" id="IPR036772">
    <property type="entry name" value="SRCR-like_dom_sf"/>
</dbReference>
<feature type="domain" description="Peptidase S1" evidence="9">
    <location>
        <begin position="161"/>
        <end position="403"/>
    </location>
</feature>
<evidence type="ECO:0000256" key="7">
    <source>
        <dbReference type="RuleBase" id="RU363034"/>
    </source>
</evidence>
<keyword evidence="1 7" id="KW-0645">Protease</keyword>
<feature type="transmembrane region" description="Helical" evidence="8">
    <location>
        <begin position="18"/>
        <end position="40"/>
    </location>
</feature>
<dbReference type="AlphaFoldDB" id="H3B0M0"/>
<evidence type="ECO:0000256" key="2">
    <source>
        <dbReference type="ARBA" id="ARBA00022801"/>
    </source>
</evidence>
<evidence type="ECO:0000259" key="9">
    <source>
        <dbReference type="PROSITE" id="PS50240"/>
    </source>
</evidence>
<reference evidence="11" key="2">
    <citation type="submission" date="2025-08" db="UniProtKB">
        <authorList>
            <consortium name="Ensembl"/>
        </authorList>
    </citation>
    <scope>IDENTIFICATION</scope>
</reference>
<reference evidence="12" key="1">
    <citation type="submission" date="2011-08" db="EMBL/GenBank/DDBJ databases">
        <title>The draft genome of Latimeria chalumnae.</title>
        <authorList>
            <person name="Di Palma F."/>
            <person name="Alfoldi J."/>
            <person name="Johnson J."/>
            <person name="Berlin A."/>
            <person name="Gnerre S."/>
            <person name="Jaffe D."/>
            <person name="MacCallum I."/>
            <person name="Young S."/>
            <person name="Walker B.J."/>
            <person name="Lander E."/>
            <person name="Lindblad-Toh K."/>
        </authorList>
    </citation>
    <scope>NUCLEOTIDE SEQUENCE [LARGE SCALE GENOMIC DNA]</scope>
    <source>
        <strain evidence="12">Wild caught</strain>
    </source>
</reference>
<evidence type="ECO:0000256" key="4">
    <source>
        <dbReference type="ARBA" id="ARBA00023157"/>
    </source>
</evidence>
<protein>
    <submittedName>
        <fullName evidence="11">Hepsin</fullName>
    </submittedName>
</protein>
<dbReference type="SUPFAM" id="SSF56487">
    <property type="entry name" value="SRCR-like"/>
    <property type="match status" value="1"/>
</dbReference>
<dbReference type="InParanoid" id="H3B0M0"/>
<dbReference type="GO" id="GO:0016020">
    <property type="term" value="C:membrane"/>
    <property type="evidence" value="ECO:0007669"/>
    <property type="project" value="InterPro"/>
</dbReference>
<dbReference type="InterPro" id="IPR001190">
    <property type="entry name" value="SRCR"/>
</dbReference>
<dbReference type="InterPro" id="IPR015352">
    <property type="entry name" value="Hepsin-SRCR_dom"/>
</dbReference>
<dbReference type="GO" id="GO:0004252">
    <property type="term" value="F:serine-type endopeptidase activity"/>
    <property type="evidence" value="ECO:0007669"/>
    <property type="project" value="InterPro"/>
</dbReference>
<dbReference type="Proteomes" id="UP000008672">
    <property type="component" value="Unassembled WGS sequence"/>
</dbReference>
<dbReference type="PANTHER" id="PTHR24252">
    <property type="entry name" value="ACROSIN-RELATED"/>
    <property type="match status" value="1"/>
</dbReference>
<dbReference type="STRING" id="7897.ENSLACP00000015441"/>
<keyword evidence="2 7" id="KW-0378">Hydrolase</keyword>
<keyword evidence="3 7" id="KW-0720">Serine protease</keyword>
<dbReference type="OMA" id="WTLPKVM"/>
<dbReference type="HOGENOM" id="CLU_006842_19_2_1"/>
<evidence type="ECO:0000256" key="1">
    <source>
        <dbReference type="ARBA" id="ARBA00022670"/>
    </source>
</evidence>
<evidence type="ECO:0000259" key="10">
    <source>
        <dbReference type="PROSITE" id="PS50287"/>
    </source>
</evidence>
<dbReference type="Gene3D" id="3.10.250.10">
    <property type="entry name" value="SRCR-like domain"/>
    <property type="match status" value="1"/>
</dbReference>
<dbReference type="PROSITE" id="PS00135">
    <property type="entry name" value="TRYPSIN_SER"/>
    <property type="match status" value="1"/>
</dbReference>
<accession>H3B0M0</accession>
<evidence type="ECO:0000256" key="8">
    <source>
        <dbReference type="SAM" id="Phobius"/>
    </source>
</evidence>
<dbReference type="EMBL" id="AFYH01099746">
    <property type="status" value="NOT_ANNOTATED_CDS"/>
    <property type="molecule type" value="Genomic_DNA"/>
</dbReference>
<dbReference type="PRINTS" id="PR00722">
    <property type="entry name" value="CHYMOTRYPSIN"/>
</dbReference>
<keyword evidence="4" id="KW-1015">Disulfide bond</keyword>
<keyword evidence="12" id="KW-1185">Reference proteome</keyword>
<dbReference type="PANTHER" id="PTHR24252:SF27">
    <property type="entry name" value="TRANSMEMBRANE PROTEASE SERINE 3-LIKE"/>
    <property type="match status" value="1"/>
</dbReference>
<dbReference type="EMBL" id="AFYH01099744">
    <property type="status" value="NOT_ANNOTATED_CDS"/>
    <property type="molecule type" value="Genomic_DNA"/>
</dbReference>
<dbReference type="Pfam" id="PF09272">
    <property type="entry name" value="Hepsin-SRCR"/>
    <property type="match status" value="1"/>
</dbReference>
<reference evidence="11" key="3">
    <citation type="submission" date="2025-09" db="UniProtKB">
        <authorList>
            <consortium name="Ensembl"/>
        </authorList>
    </citation>
    <scope>IDENTIFICATION</scope>
</reference>
<dbReference type="InterPro" id="IPR043504">
    <property type="entry name" value="Peptidase_S1_PA_chymotrypsin"/>
</dbReference>
<dbReference type="PROSITE" id="PS00134">
    <property type="entry name" value="TRYPSIN_HIS"/>
    <property type="match status" value="1"/>
</dbReference>
<dbReference type="GO" id="GO:0006508">
    <property type="term" value="P:proteolysis"/>
    <property type="evidence" value="ECO:0007669"/>
    <property type="project" value="UniProtKB-KW"/>
</dbReference>